<dbReference type="RefSeq" id="WP_069933620.1">
    <property type="nucleotide sequence ID" value="NZ_MEHJ01000001.1"/>
</dbReference>
<dbReference type="InterPro" id="IPR024072">
    <property type="entry name" value="DHFR-like_dom_sf"/>
</dbReference>
<evidence type="ECO:0000313" key="3">
    <source>
        <dbReference type="Proteomes" id="UP000095759"/>
    </source>
</evidence>
<dbReference type="AlphaFoldDB" id="A0A1E5P1J8"/>
<proteinExistence type="predicted"/>
<dbReference type="GO" id="GO:0008703">
    <property type="term" value="F:5-amino-6-(5-phosphoribosylamino)uracil reductase activity"/>
    <property type="evidence" value="ECO:0007669"/>
    <property type="project" value="InterPro"/>
</dbReference>
<dbReference type="Proteomes" id="UP000095759">
    <property type="component" value="Unassembled WGS sequence"/>
</dbReference>
<evidence type="ECO:0000313" key="2">
    <source>
        <dbReference type="EMBL" id="OEJ23382.1"/>
    </source>
</evidence>
<accession>A0A1E5P1J8</accession>
<dbReference type="EMBL" id="MEHJ01000001">
    <property type="protein sequence ID" value="OEJ23382.1"/>
    <property type="molecule type" value="Genomic_DNA"/>
</dbReference>
<keyword evidence="3" id="KW-1185">Reference proteome</keyword>
<dbReference type="Gene3D" id="3.40.430.10">
    <property type="entry name" value="Dihydrofolate Reductase, subunit A"/>
    <property type="match status" value="1"/>
</dbReference>
<comment type="caution">
    <text evidence="2">The sequence shown here is derived from an EMBL/GenBank/DDBJ whole genome shotgun (WGS) entry which is preliminary data.</text>
</comment>
<dbReference type="OrthoDB" id="7342392at2"/>
<reference evidence="2 3" key="1">
    <citation type="submission" date="2016-08" db="EMBL/GenBank/DDBJ databases">
        <title>Complete genome sequence of Streptomyces agglomeratus strain 6-3-2, a novel anti-MRSA actinomycete isolated from Wuli of Tebit, China.</title>
        <authorList>
            <person name="Chen X."/>
        </authorList>
    </citation>
    <scope>NUCLEOTIDE SEQUENCE [LARGE SCALE GENOMIC DNA]</scope>
    <source>
        <strain evidence="2 3">6-3-2</strain>
    </source>
</reference>
<organism evidence="2 3">
    <name type="scientific">Streptomyces agglomeratus</name>
    <dbReference type="NCBI Taxonomy" id="285458"/>
    <lineage>
        <taxon>Bacteria</taxon>
        <taxon>Bacillati</taxon>
        <taxon>Actinomycetota</taxon>
        <taxon>Actinomycetes</taxon>
        <taxon>Kitasatosporales</taxon>
        <taxon>Streptomycetaceae</taxon>
        <taxon>Streptomyces</taxon>
    </lineage>
</organism>
<gene>
    <name evidence="2" type="ORF">AS594_01625</name>
</gene>
<dbReference type="PANTHER" id="PTHR38011:SF2">
    <property type="entry name" value="BIFUNCTIONAL DEAMINASE-REDUCTASE DOMAIN PROTEIN"/>
    <property type="match status" value="1"/>
</dbReference>
<feature type="domain" description="Bacterial bifunctional deaminase-reductase C-terminal" evidence="1">
    <location>
        <begin position="7"/>
        <end position="190"/>
    </location>
</feature>
<sequence length="199" mass="21621">MRLAMGQFISLDGVVQAPGHPDEDTDGGFAHGGWSHPFFDPEVMGGALAERQTNTEALLFGRRTWQTMAAAWPARAGDPFADHMNSVTKYVVSSTLNEDDLLTWNNTTRIPGEQALDQIKKLRDAEGRELVLMGSASLTQTLLAEGLVDELRLMILPVLLGGGKRIYPTDGHLRTFELVSTVVSGTGVHVCTYRPKAGT</sequence>
<evidence type="ECO:0000259" key="1">
    <source>
        <dbReference type="Pfam" id="PF01872"/>
    </source>
</evidence>
<name>A0A1E5P1J8_9ACTN</name>
<dbReference type="InterPro" id="IPR050765">
    <property type="entry name" value="Riboflavin_Biosynth_HTPR"/>
</dbReference>
<dbReference type="PANTHER" id="PTHR38011">
    <property type="entry name" value="DIHYDROFOLATE REDUCTASE FAMILY PROTEIN (AFU_ORTHOLOGUE AFUA_8G06820)"/>
    <property type="match status" value="1"/>
</dbReference>
<dbReference type="STRING" id="285458.BGM19_35220"/>
<dbReference type="Pfam" id="PF01872">
    <property type="entry name" value="RibD_C"/>
    <property type="match status" value="1"/>
</dbReference>
<protein>
    <submittedName>
        <fullName evidence="2">Deaminase</fullName>
    </submittedName>
</protein>
<dbReference type="SUPFAM" id="SSF53597">
    <property type="entry name" value="Dihydrofolate reductase-like"/>
    <property type="match status" value="1"/>
</dbReference>
<dbReference type="InterPro" id="IPR002734">
    <property type="entry name" value="RibDG_C"/>
</dbReference>
<dbReference type="GO" id="GO:0009231">
    <property type="term" value="P:riboflavin biosynthetic process"/>
    <property type="evidence" value="ECO:0007669"/>
    <property type="project" value="InterPro"/>
</dbReference>